<evidence type="ECO:0000256" key="1">
    <source>
        <dbReference type="ARBA" id="ARBA00004651"/>
    </source>
</evidence>
<evidence type="ECO:0000313" key="7">
    <source>
        <dbReference type="EMBL" id="GEM04157.1"/>
    </source>
</evidence>
<feature type="transmembrane region" description="Helical" evidence="6">
    <location>
        <begin position="343"/>
        <end position="362"/>
    </location>
</feature>
<feature type="transmembrane region" description="Helical" evidence="6">
    <location>
        <begin position="41"/>
        <end position="62"/>
    </location>
</feature>
<evidence type="ECO:0000256" key="5">
    <source>
        <dbReference type="ARBA" id="ARBA00023136"/>
    </source>
</evidence>
<reference evidence="8 9" key="1">
    <citation type="submission" date="2016-10" db="EMBL/GenBank/DDBJ databases">
        <authorList>
            <person name="de Groot N.N."/>
        </authorList>
    </citation>
    <scope>NUCLEOTIDE SEQUENCE [LARGE SCALE GENOMIC DNA]</scope>
    <source>
        <strain evidence="8 9">DSM 17074</strain>
    </source>
</reference>
<dbReference type="Proteomes" id="UP000199139">
    <property type="component" value="Unassembled WGS sequence"/>
</dbReference>
<dbReference type="EMBL" id="FPAI01000010">
    <property type="protein sequence ID" value="SFS78982.1"/>
    <property type="molecule type" value="Genomic_DNA"/>
</dbReference>
<evidence type="ECO:0000256" key="2">
    <source>
        <dbReference type="ARBA" id="ARBA00022475"/>
    </source>
</evidence>
<feature type="transmembrane region" description="Helical" evidence="6">
    <location>
        <begin position="168"/>
        <end position="188"/>
    </location>
</feature>
<evidence type="ECO:0000256" key="4">
    <source>
        <dbReference type="ARBA" id="ARBA00022989"/>
    </source>
</evidence>
<feature type="transmembrane region" description="Helical" evidence="6">
    <location>
        <begin position="314"/>
        <end position="336"/>
    </location>
</feature>
<evidence type="ECO:0000313" key="8">
    <source>
        <dbReference type="EMBL" id="SFS78982.1"/>
    </source>
</evidence>
<feature type="transmembrane region" description="Helical" evidence="6">
    <location>
        <begin position="82"/>
        <end position="104"/>
    </location>
</feature>
<keyword evidence="3 6" id="KW-0812">Transmembrane</keyword>
<reference evidence="7 10" key="2">
    <citation type="submission" date="2019-07" db="EMBL/GenBank/DDBJ databases">
        <title>Whole genome shotgun sequence of Halolactibacillus miurensis NBRC 100873.</title>
        <authorList>
            <person name="Hosoyama A."/>
            <person name="Uohara A."/>
            <person name="Ohji S."/>
            <person name="Ichikawa N."/>
        </authorList>
    </citation>
    <scope>NUCLEOTIDE SEQUENCE [LARGE SCALE GENOMIC DNA]</scope>
    <source>
        <strain evidence="7 10">NBRC 100873</strain>
    </source>
</reference>
<dbReference type="Proteomes" id="UP000321773">
    <property type="component" value="Unassembled WGS sequence"/>
</dbReference>
<dbReference type="EMBL" id="BJWJ01000009">
    <property type="protein sequence ID" value="GEM04157.1"/>
    <property type="molecule type" value="Genomic_DNA"/>
</dbReference>
<protein>
    <submittedName>
        <fullName evidence="7">Capsular polysaccharide biosynthesis protein</fullName>
    </submittedName>
</protein>
<dbReference type="RefSeq" id="WP_089854101.1">
    <property type="nucleotide sequence ID" value="NZ_BJWJ01000009.1"/>
</dbReference>
<feature type="transmembrane region" description="Helical" evidence="6">
    <location>
        <begin position="273"/>
        <end position="294"/>
    </location>
</feature>
<evidence type="ECO:0000313" key="9">
    <source>
        <dbReference type="Proteomes" id="UP000199139"/>
    </source>
</evidence>
<sequence length="401" mass="45095">MTKFRILNDMFLNIIAATVPIVVLQILVFPNVANHISESSYGLLIAIYSLINIIPGTIGTTLNNIRLLHSNKYSENNYVGDFMILVFIGSVLNIIAISIGTVIIEGGFNISNSLIVIAISIFALLHDYLMVEFRIKLNYKLILLDRLIVSFGYVIGMIIFIFTKNWYFIFLIAHFIGFIFVAFKTSLLKENRIKTPLFSFILKDSFLFLIGAFLLRLTSYADKLLLYPILGGASVAVYYSATILSKMVSLAITPINSVALSYLSKLNEKPKKLFWKVFILGVFVCFIGYFLSIILSGTILEILYPMFVDEAIKYIYITSASTVLHVLGSIIQPFVLKFCSMKFQIVINSVDVFIYTGLSLLLLNTYGLMGFCIGVMISKIIKVIMLLLVYATSKDEMIVLE</sequence>
<organism evidence="8 9">
    <name type="scientific">Halolactibacillus miurensis</name>
    <dbReference type="NCBI Taxonomy" id="306541"/>
    <lineage>
        <taxon>Bacteria</taxon>
        <taxon>Bacillati</taxon>
        <taxon>Bacillota</taxon>
        <taxon>Bacilli</taxon>
        <taxon>Bacillales</taxon>
        <taxon>Bacillaceae</taxon>
        <taxon>Halolactibacillus</taxon>
    </lineage>
</organism>
<accession>A0A1I6SPW0</accession>
<evidence type="ECO:0000256" key="6">
    <source>
        <dbReference type="SAM" id="Phobius"/>
    </source>
</evidence>
<proteinExistence type="predicted"/>
<feature type="transmembrane region" description="Helical" evidence="6">
    <location>
        <begin position="200"/>
        <end position="219"/>
    </location>
</feature>
<dbReference type="PANTHER" id="PTHR30250:SF11">
    <property type="entry name" value="O-ANTIGEN TRANSPORTER-RELATED"/>
    <property type="match status" value="1"/>
</dbReference>
<evidence type="ECO:0000256" key="3">
    <source>
        <dbReference type="ARBA" id="ARBA00022692"/>
    </source>
</evidence>
<feature type="transmembrane region" description="Helical" evidence="6">
    <location>
        <begin position="143"/>
        <end position="162"/>
    </location>
</feature>
<feature type="transmembrane region" description="Helical" evidence="6">
    <location>
        <begin position="368"/>
        <end position="391"/>
    </location>
</feature>
<name>A0A1I6SPW0_9BACI</name>
<dbReference type="InterPro" id="IPR050833">
    <property type="entry name" value="Poly_Biosynth_Transport"/>
</dbReference>
<keyword evidence="2" id="KW-1003">Cell membrane</keyword>
<dbReference type="OrthoDB" id="2678093at2"/>
<dbReference type="AlphaFoldDB" id="A0A1I6SPW0"/>
<keyword evidence="10" id="KW-1185">Reference proteome</keyword>
<dbReference type="STRING" id="306541.SAMN05421668_11012"/>
<dbReference type="GO" id="GO:0005886">
    <property type="term" value="C:plasma membrane"/>
    <property type="evidence" value="ECO:0007669"/>
    <property type="project" value="UniProtKB-SubCell"/>
</dbReference>
<gene>
    <name evidence="7" type="ORF">HMI01_11450</name>
    <name evidence="8" type="ORF">SAMN05421668_11012</name>
</gene>
<keyword evidence="5 6" id="KW-0472">Membrane</keyword>
<feature type="transmembrane region" description="Helical" evidence="6">
    <location>
        <begin position="225"/>
        <end position="252"/>
    </location>
</feature>
<feature type="transmembrane region" description="Helical" evidence="6">
    <location>
        <begin position="12"/>
        <end position="29"/>
    </location>
</feature>
<dbReference type="PANTHER" id="PTHR30250">
    <property type="entry name" value="PST FAMILY PREDICTED COLANIC ACID TRANSPORTER"/>
    <property type="match status" value="1"/>
</dbReference>
<keyword evidence="4 6" id="KW-1133">Transmembrane helix</keyword>
<evidence type="ECO:0000313" key="10">
    <source>
        <dbReference type="Proteomes" id="UP000321773"/>
    </source>
</evidence>
<comment type="subcellular location">
    <subcellularLocation>
        <location evidence="1">Cell membrane</location>
        <topology evidence="1">Multi-pass membrane protein</topology>
    </subcellularLocation>
</comment>
<feature type="transmembrane region" description="Helical" evidence="6">
    <location>
        <begin position="110"/>
        <end position="131"/>
    </location>
</feature>